<dbReference type="Pfam" id="PF13487">
    <property type="entry name" value="HD_5"/>
    <property type="match status" value="1"/>
</dbReference>
<gene>
    <name evidence="5" type="ORF">SAMN05661003_101156</name>
</gene>
<feature type="domain" description="HD-GYP" evidence="4">
    <location>
        <begin position="191"/>
        <end position="383"/>
    </location>
</feature>
<proteinExistence type="predicted"/>
<dbReference type="InterPro" id="IPR011006">
    <property type="entry name" value="CheY-like_superfamily"/>
</dbReference>
<dbReference type="InterPro" id="IPR001789">
    <property type="entry name" value="Sig_transdc_resp-reg_receiver"/>
</dbReference>
<protein>
    <submittedName>
        <fullName evidence="5">Response regulator c-di-GMP phosphodiesterase, RpfG family, contains REC and HD-GYP domains</fullName>
    </submittedName>
</protein>
<dbReference type="PROSITE" id="PS50110">
    <property type="entry name" value="RESPONSE_REGULATORY"/>
    <property type="match status" value="1"/>
</dbReference>
<evidence type="ECO:0000313" key="6">
    <source>
        <dbReference type="Proteomes" id="UP000243205"/>
    </source>
</evidence>
<organism evidence="5 6">
    <name type="scientific">Desulfuromonas thiophila</name>
    <dbReference type="NCBI Taxonomy" id="57664"/>
    <lineage>
        <taxon>Bacteria</taxon>
        <taxon>Pseudomonadati</taxon>
        <taxon>Thermodesulfobacteriota</taxon>
        <taxon>Desulfuromonadia</taxon>
        <taxon>Desulfuromonadales</taxon>
        <taxon>Desulfuromonadaceae</taxon>
        <taxon>Desulfuromonas</taxon>
    </lineage>
</organism>
<dbReference type="InterPro" id="IPR037522">
    <property type="entry name" value="HD_GYP_dom"/>
</dbReference>
<dbReference type="SUPFAM" id="SSF52172">
    <property type="entry name" value="CheY-like"/>
    <property type="match status" value="1"/>
</dbReference>
<dbReference type="InterPro" id="IPR052020">
    <property type="entry name" value="Cyclic_di-GMP/3'3'-cGAMP_PDE"/>
</dbReference>
<dbReference type="PANTHER" id="PTHR45228:SF8">
    <property type="entry name" value="TWO-COMPONENT RESPONSE REGULATOR-RELATED"/>
    <property type="match status" value="1"/>
</dbReference>
<dbReference type="SMART" id="SM00448">
    <property type="entry name" value="REC"/>
    <property type="match status" value="1"/>
</dbReference>
<feature type="modified residue" description="4-aspartylphosphate" evidence="1">
    <location>
        <position position="70"/>
    </location>
</feature>
<dbReference type="Gene3D" id="1.10.3210.10">
    <property type="entry name" value="Hypothetical protein af1432"/>
    <property type="match status" value="1"/>
</dbReference>
<accession>A0A1G6X6R3</accession>
<dbReference type="EMBL" id="FNAQ01000001">
    <property type="protein sequence ID" value="SDD73799.1"/>
    <property type="molecule type" value="Genomic_DNA"/>
</dbReference>
<dbReference type="RefSeq" id="WP_171906262.1">
    <property type="nucleotide sequence ID" value="NZ_FNAQ01000001.1"/>
</dbReference>
<sequence length="447" mass="49447">METLTDQPESPAAAEELAVLCVDDEPGILKALRRLLQDDYPVLLANSGAEAIELLRQDAGVGRIGLILSDQRMPEMTGVEFLQQARVLAPQALRVMLTGYADLAATVAAVNQGQVWRYLNKPWDDEALLLLVRDGLRQVSLQRDNQRLQALVQAQNAELKDWNQRLKQRVLEQTALIRQKNVALSQSNRELRDGLDSMMRSLACLLEMRDQRHQHHSLNTAALVTLMAEALELKPAEGETLRAAALLHGIGKLGISDELLSKDEERLNESQWREYLQYPVRGQIALEPIAPLRAAGQLIRHLLERYDGTGTPDGLAGEAIPLGSRILALAEYFDRQHSGAGLALDASLALVGAELGRRFDPVLFPLLVEAARELYRSFELDGAAGCRRELYPPSLWPGMVVLQDVYSGTGLLLLRRGTVLTGDSIQALKRYYDSDPPEGPVLVLCHS</sequence>
<dbReference type="Gene3D" id="3.40.50.2300">
    <property type="match status" value="1"/>
</dbReference>
<evidence type="ECO:0000259" key="4">
    <source>
        <dbReference type="PROSITE" id="PS51832"/>
    </source>
</evidence>
<dbReference type="SUPFAM" id="SSF109604">
    <property type="entry name" value="HD-domain/PDEase-like"/>
    <property type="match status" value="1"/>
</dbReference>
<dbReference type="PANTHER" id="PTHR45228">
    <property type="entry name" value="CYCLIC DI-GMP PHOSPHODIESTERASE TM_0186-RELATED"/>
    <property type="match status" value="1"/>
</dbReference>
<dbReference type="Proteomes" id="UP000243205">
    <property type="component" value="Unassembled WGS sequence"/>
</dbReference>
<feature type="coiled-coil region" evidence="2">
    <location>
        <begin position="138"/>
        <end position="165"/>
    </location>
</feature>
<keyword evidence="1" id="KW-0597">Phosphoprotein</keyword>
<name>A0A1G6X6R3_9BACT</name>
<dbReference type="STRING" id="57664.SAMN05661003_101156"/>
<dbReference type="Pfam" id="PF00072">
    <property type="entry name" value="Response_reg"/>
    <property type="match status" value="1"/>
</dbReference>
<evidence type="ECO:0000256" key="1">
    <source>
        <dbReference type="PROSITE-ProRule" id="PRU00169"/>
    </source>
</evidence>
<dbReference type="PROSITE" id="PS51832">
    <property type="entry name" value="HD_GYP"/>
    <property type="match status" value="1"/>
</dbReference>
<dbReference type="CDD" id="cd00077">
    <property type="entry name" value="HDc"/>
    <property type="match status" value="1"/>
</dbReference>
<dbReference type="InterPro" id="IPR003607">
    <property type="entry name" value="HD/PDEase_dom"/>
</dbReference>
<dbReference type="GO" id="GO:0000160">
    <property type="term" value="P:phosphorelay signal transduction system"/>
    <property type="evidence" value="ECO:0007669"/>
    <property type="project" value="InterPro"/>
</dbReference>
<keyword evidence="6" id="KW-1185">Reference proteome</keyword>
<evidence type="ECO:0000313" key="5">
    <source>
        <dbReference type="EMBL" id="SDD73799.1"/>
    </source>
</evidence>
<keyword evidence="2" id="KW-0175">Coiled coil</keyword>
<dbReference type="CDD" id="cd17569">
    <property type="entry name" value="REC_HupR-like"/>
    <property type="match status" value="1"/>
</dbReference>
<dbReference type="AlphaFoldDB" id="A0A1G6X6R3"/>
<feature type="domain" description="Response regulatory" evidence="3">
    <location>
        <begin position="18"/>
        <end position="136"/>
    </location>
</feature>
<reference evidence="6" key="1">
    <citation type="submission" date="2016-10" db="EMBL/GenBank/DDBJ databases">
        <authorList>
            <person name="Varghese N."/>
            <person name="Submissions S."/>
        </authorList>
    </citation>
    <scope>NUCLEOTIDE SEQUENCE [LARGE SCALE GENOMIC DNA]</scope>
    <source>
        <strain evidence="6">DSM 8987</strain>
    </source>
</reference>
<evidence type="ECO:0000259" key="3">
    <source>
        <dbReference type="PROSITE" id="PS50110"/>
    </source>
</evidence>
<evidence type="ECO:0000256" key="2">
    <source>
        <dbReference type="SAM" id="Coils"/>
    </source>
</evidence>